<comment type="caution">
    <text evidence="1">The sequence shown here is derived from an EMBL/GenBank/DDBJ whole genome shotgun (WGS) entry which is preliminary data.</text>
</comment>
<dbReference type="AlphaFoldDB" id="A0A6C2D5Z1"/>
<dbReference type="Pfam" id="PF09935">
    <property type="entry name" value="DUF2167"/>
    <property type="match status" value="1"/>
</dbReference>
<organism evidence="1 2">
    <name type="scientific">Zoogloea oleivorans</name>
    <dbReference type="NCBI Taxonomy" id="1552750"/>
    <lineage>
        <taxon>Bacteria</taxon>
        <taxon>Pseudomonadati</taxon>
        <taxon>Pseudomonadota</taxon>
        <taxon>Betaproteobacteria</taxon>
        <taxon>Rhodocyclales</taxon>
        <taxon>Zoogloeaceae</taxon>
        <taxon>Zoogloea</taxon>
    </lineage>
</organism>
<proteinExistence type="predicted"/>
<accession>A0A6C2D5Z1</accession>
<name>A0A6C2D5Z1_9RHOO</name>
<keyword evidence="2" id="KW-1185">Reference proteome</keyword>
<evidence type="ECO:0000313" key="2">
    <source>
        <dbReference type="Proteomes" id="UP000389128"/>
    </source>
</evidence>
<dbReference type="EMBL" id="SDKK01000002">
    <property type="protein sequence ID" value="TYC61456.1"/>
    <property type="molecule type" value="Genomic_DNA"/>
</dbReference>
<sequence length="474" mass="50606">MAQLVGKFVGVEVPVFAAGMQADAVFALRATPIQGHRRAVGVGHDDWRGELAGHLREQGFGHAIEYGFDGFLARIAPPATLDLNVQAELAAAGGLLRRSGRLAAIRPGQRTGDGCEDERQLHAPANPVGRGTASKGNALLFGHPFRIDRRRDFRAIIDAVAATHQPSPHTLFAAMLTRLRRSLAVLVLCLPCLSVTPSVTLAADAPADPRARIEAAAQTAMAAIQKGPRDIALGEEGSLKLPASYGFIPRVEAAAMLAAQGSHTGKGFYGLIVGEELDGFLVLEYEDAGYVKDEDARDWDAAKLLDSLREGTEAGNEERRQMGVPEYSVVGWVEAPNYDVATHRLVWSASVRTKGAENRGDGVNYNTYVLGREGYFSMNLVTSLASIDKEKPAARELLAALDFHEGKRYADFNSSTDKVAEYGLAALIGGIAAKKLGLLATLGIFLAKFWKVGALAFVGLGAGARKFFGKKDAS</sequence>
<dbReference type="Proteomes" id="UP000389128">
    <property type="component" value="Unassembled WGS sequence"/>
</dbReference>
<protein>
    <submittedName>
        <fullName evidence="1">DUF2167 domain-containing protein</fullName>
    </submittedName>
</protein>
<dbReference type="InterPro" id="IPR018682">
    <property type="entry name" value="DUF2167_membr"/>
</dbReference>
<evidence type="ECO:0000313" key="1">
    <source>
        <dbReference type="EMBL" id="TYC61456.1"/>
    </source>
</evidence>
<gene>
    <name evidence="1" type="ORF">ETQ85_01950</name>
</gene>
<reference evidence="1 2" key="1">
    <citation type="submission" date="2019-01" db="EMBL/GenBank/DDBJ databases">
        <title>Zoogloea oleivorans genome sequencing and assembly.</title>
        <authorList>
            <person name="Tancsics A."/>
            <person name="Farkas M."/>
            <person name="Kriszt B."/>
            <person name="Maroti G."/>
            <person name="Horvath B."/>
        </authorList>
    </citation>
    <scope>NUCLEOTIDE SEQUENCE [LARGE SCALE GENOMIC DNA]</scope>
    <source>
        <strain evidence="1 2">Buc</strain>
    </source>
</reference>